<evidence type="ECO:0000259" key="14">
    <source>
        <dbReference type="PROSITE" id="PS51195"/>
    </source>
</evidence>
<dbReference type="GO" id="GO:0000027">
    <property type="term" value="P:ribosomal large subunit assembly"/>
    <property type="evidence" value="ECO:0007669"/>
    <property type="project" value="UniProtKB-UniRule"/>
</dbReference>
<dbReference type="HAMAP" id="MF_00964">
    <property type="entry name" value="DEAD_helicase_DeaD"/>
    <property type="match status" value="1"/>
</dbReference>
<evidence type="ECO:0000256" key="3">
    <source>
        <dbReference type="ARBA" id="ARBA00022801"/>
    </source>
</evidence>
<evidence type="ECO:0000256" key="8">
    <source>
        <dbReference type="ARBA" id="ARBA00047984"/>
    </source>
</evidence>
<keyword evidence="1 9" id="KW-0963">Cytoplasm</keyword>
<keyword evidence="2 9" id="KW-0547">Nucleotide-binding</keyword>
<dbReference type="EC" id="3.6.4.13" evidence="9"/>
<dbReference type="GO" id="GO:0006401">
    <property type="term" value="P:RNA catabolic process"/>
    <property type="evidence" value="ECO:0007669"/>
    <property type="project" value="UniProtKB-UniRule"/>
</dbReference>
<feature type="compositionally biased region" description="Basic and acidic residues" evidence="11">
    <location>
        <begin position="451"/>
        <end position="476"/>
    </location>
</feature>
<dbReference type="InterPro" id="IPR057325">
    <property type="entry name" value="DeaD_dimer"/>
</dbReference>
<dbReference type="InterPro" id="IPR014014">
    <property type="entry name" value="RNA_helicase_DEAD_Q_motif"/>
</dbReference>
<feature type="domain" description="Helicase C-terminal" evidence="13">
    <location>
        <begin position="238"/>
        <end position="387"/>
    </location>
</feature>
<dbReference type="InterPro" id="IPR050547">
    <property type="entry name" value="DEAD_box_RNA_helicases"/>
</dbReference>
<keyword evidence="6 9" id="KW-0694">RNA-binding</keyword>
<dbReference type="GO" id="GO:0016887">
    <property type="term" value="F:ATP hydrolysis activity"/>
    <property type="evidence" value="ECO:0007669"/>
    <property type="project" value="RHEA"/>
</dbReference>
<evidence type="ECO:0000256" key="11">
    <source>
        <dbReference type="SAM" id="MobiDB-lite"/>
    </source>
</evidence>
<dbReference type="InterPro" id="IPR012677">
    <property type="entry name" value="Nucleotide-bd_a/b_plait_sf"/>
</dbReference>
<feature type="domain" description="Helicase ATP-binding" evidence="12">
    <location>
        <begin position="43"/>
        <end position="214"/>
    </location>
</feature>
<dbReference type="Gene3D" id="3.30.70.330">
    <property type="match status" value="1"/>
</dbReference>
<dbReference type="InterPro" id="IPR011545">
    <property type="entry name" value="DEAD/DEAH_box_helicase_dom"/>
</dbReference>
<dbReference type="InterPro" id="IPR014001">
    <property type="entry name" value="Helicase_ATP-bd"/>
</dbReference>
<dbReference type="SMART" id="SM00487">
    <property type="entry name" value="DEXDc"/>
    <property type="match status" value="1"/>
</dbReference>
<feature type="short sequence motif" description="Q motif" evidence="10">
    <location>
        <begin position="12"/>
        <end position="40"/>
    </location>
</feature>
<dbReference type="InterPro" id="IPR005580">
    <property type="entry name" value="DbpA/CsdA_RNA-bd_dom"/>
</dbReference>
<evidence type="ECO:0000256" key="9">
    <source>
        <dbReference type="HAMAP-Rule" id="MF_00964"/>
    </source>
</evidence>
<dbReference type="FunFam" id="3.40.50.300:FF:000108">
    <property type="entry name" value="ATP-dependent RNA helicase RhlE"/>
    <property type="match status" value="1"/>
</dbReference>
<comment type="caution">
    <text evidence="15">The sequence shown here is derived from an EMBL/GenBank/DDBJ whole genome shotgun (WGS) entry which is preliminary data.</text>
</comment>
<evidence type="ECO:0000256" key="4">
    <source>
        <dbReference type="ARBA" id="ARBA00022806"/>
    </source>
</evidence>
<feature type="region of interest" description="Disordered" evidence="11">
    <location>
        <begin position="451"/>
        <end position="482"/>
    </location>
</feature>
<keyword evidence="5 9" id="KW-0067">ATP-binding</keyword>
<dbReference type="PROSITE" id="PS51195">
    <property type="entry name" value="Q_MOTIF"/>
    <property type="match status" value="1"/>
</dbReference>
<dbReference type="Pfam" id="PF00270">
    <property type="entry name" value="DEAD"/>
    <property type="match status" value="1"/>
</dbReference>
<dbReference type="Pfam" id="PF00271">
    <property type="entry name" value="Helicase_C"/>
    <property type="match status" value="1"/>
</dbReference>
<accession>A0A0B2BPK0</accession>
<dbReference type="GO" id="GO:0005524">
    <property type="term" value="F:ATP binding"/>
    <property type="evidence" value="ECO:0007669"/>
    <property type="project" value="UniProtKB-UniRule"/>
</dbReference>
<comment type="similarity">
    <text evidence="9">Belongs to the DEAD box helicase family. DeaD/CsdA subfamily.</text>
</comment>
<dbReference type="Pfam" id="PF25399">
    <property type="entry name" value="DeaD_dimer"/>
    <property type="match status" value="1"/>
</dbReference>
<evidence type="ECO:0000256" key="1">
    <source>
        <dbReference type="ARBA" id="ARBA00022490"/>
    </source>
</evidence>
<evidence type="ECO:0000256" key="6">
    <source>
        <dbReference type="ARBA" id="ARBA00022884"/>
    </source>
</evidence>
<evidence type="ECO:0000256" key="2">
    <source>
        <dbReference type="ARBA" id="ARBA00022741"/>
    </source>
</evidence>
<dbReference type="CDD" id="cd18787">
    <property type="entry name" value="SF2_C_DEAD"/>
    <property type="match status" value="1"/>
</dbReference>
<keyword evidence="3 9" id="KW-0378">Hydrolase</keyword>
<evidence type="ECO:0000313" key="15">
    <source>
        <dbReference type="EMBL" id="PJJ57134.1"/>
    </source>
</evidence>
<dbReference type="GO" id="GO:0003724">
    <property type="term" value="F:RNA helicase activity"/>
    <property type="evidence" value="ECO:0007669"/>
    <property type="project" value="UniProtKB-UniRule"/>
</dbReference>
<organism evidence="15 16">
    <name type="scientific">Mumia flava</name>
    <dbReference type="NCBI Taxonomy" id="1348852"/>
    <lineage>
        <taxon>Bacteria</taxon>
        <taxon>Bacillati</taxon>
        <taxon>Actinomycetota</taxon>
        <taxon>Actinomycetes</taxon>
        <taxon>Propionibacteriales</taxon>
        <taxon>Nocardioidaceae</taxon>
        <taxon>Mumia</taxon>
    </lineage>
</organism>
<dbReference type="AlphaFoldDB" id="A0A0B2BPK0"/>
<sequence length="612" mass="66090">MTSDAALDAPTLSFADILADERLLAALDDLGYESPSPIQGEAIPPLLDGHDIIGMAQTGTGKTAAFALPVLSGVDVDRAETQAIVLAPTRELALQVSEAFESYAKHVPGLRVVPVYGGAGYTEQLAGLRKGAHVVVGTPGRVIDHLERGRLDLSRISHLVLDEADEMLKMGFADDVERILADTPDSKQVALFSATMPPTIRRIADTYLTDPIEVKVKSETLSATNVRQRWLLVPHFRKLDALNRFLEVENHDGVIVFVRTKSATEELAEQLRAYGHSAAAINGDLVQAQRERTVNALKGGTLDILVATDVAARGLDVDRISLVVNYDIPHDPEAYVHRIGRTGRAGRAGDAVLFVTPRERRLLGVIERTTGQPVTPMDIPTAEQVNASRVTKFQGAITSALSSKDVHQFRGLLSEYARETGVDPLDVAAALAVQAHEGTKFLLDPSDDIVVTDRKGHDRDGGRKGRDRDGDRERPTRPTPDGMAVYRLAVGKRQRVTPKSIMGALANEGGLGRGDFGNISIRYDHSLVELPDPLPSGTESALSRTRIGGNLIHLERDRGPRRSGPYRGGSSRDGGHRGGDRYGSDRRGGGRSGDSGSRGPVRSARTPRRRKG</sequence>
<comment type="catalytic activity">
    <reaction evidence="8 9">
        <text>ATP + H2O = ADP + phosphate + H(+)</text>
        <dbReference type="Rhea" id="RHEA:13065"/>
        <dbReference type="ChEBI" id="CHEBI:15377"/>
        <dbReference type="ChEBI" id="CHEBI:15378"/>
        <dbReference type="ChEBI" id="CHEBI:30616"/>
        <dbReference type="ChEBI" id="CHEBI:43474"/>
        <dbReference type="ChEBI" id="CHEBI:456216"/>
        <dbReference type="EC" id="3.6.4.13"/>
    </reaction>
</comment>
<comment type="function">
    <text evidence="9">DEAD-box RNA helicase involved in various cellular processes at low temperature, including ribosome biogenesis, mRNA degradation and translation initiation.</text>
</comment>
<feature type="region of interest" description="Disordered" evidence="11">
    <location>
        <begin position="532"/>
        <end position="612"/>
    </location>
</feature>
<dbReference type="SMART" id="SM00490">
    <property type="entry name" value="HELICc"/>
    <property type="match status" value="1"/>
</dbReference>
<dbReference type="GO" id="GO:0033592">
    <property type="term" value="F:RNA strand annealing activity"/>
    <property type="evidence" value="ECO:0007669"/>
    <property type="project" value="TreeGrafter"/>
</dbReference>
<evidence type="ECO:0000256" key="5">
    <source>
        <dbReference type="ARBA" id="ARBA00022840"/>
    </source>
</evidence>
<dbReference type="RefSeq" id="WP_039340671.1">
    <property type="nucleotide sequence ID" value="NZ_PGEZ01000001.1"/>
</dbReference>
<evidence type="ECO:0000313" key="16">
    <source>
        <dbReference type="Proteomes" id="UP000230842"/>
    </source>
</evidence>
<gene>
    <name evidence="9" type="primary">deaD</name>
    <name evidence="9" type="synonym">csdA</name>
    <name evidence="15" type="ORF">CLV56_1355</name>
</gene>
<dbReference type="CDD" id="cd00268">
    <property type="entry name" value="DEADc"/>
    <property type="match status" value="1"/>
</dbReference>
<dbReference type="PROSITE" id="PS51192">
    <property type="entry name" value="HELICASE_ATP_BIND_1"/>
    <property type="match status" value="1"/>
</dbReference>
<dbReference type="Pfam" id="PF03880">
    <property type="entry name" value="DbpA"/>
    <property type="match status" value="1"/>
</dbReference>
<dbReference type="GO" id="GO:0005840">
    <property type="term" value="C:ribosome"/>
    <property type="evidence" value="ECO:0007669"/>
    <property type="project" value="TreeGrafter"/>
</dbReference>
<dbReference type="GO" id="GO:0005829">
    <property type="term" value="C:cytosol"/>
    <property type="evidence" value="ECO:0007669"/>
    <property type="project" value="TreeGrafter"/>
</dbReference>
<dbReference type="InterPro" id="IPR044742">
    <property type="entry name" value="DEAD/DEAH_RhlB"/>
</dbReference>
<evidence type="ECO:0000259" key="13">
    <source>
        <dbReference type="PROSITE" id="PS51194"/>
    </source>
</evidence>
<dbReference type="InterPro" id="IPR001650">
    <property type="entry name" value="Helicase_C-like"/>
</dbReference>
<dbReference type="InterPro" id="IPR028618">
    <property type="entry name" value="DEAD_helicase_DeaD"/>
</dbReference>
<dbReference type="OrthoDB" id="9805696at2"/>
<dbReference type="PROSITE" id="PS00039">
    <property type="entry name" value="DEAD_ATP_HELICASE"/>
    <property type="match status" value="1"/>
</dbReference>
<reference evidence="15 16" key="1">
    <citation type="submission" date="2017-11" db="EMBL/GenBank/DDBJ databases">
        <title>Genomic Encyclopedia of Archaeal and Bacterial Type Strains, Phase II (KMG-II): From Individual Species to Whole Genera.</title>
        <authorList>
            <person name="Goeker M."/>
        </authorList>
    </citation>
    <scope>NUCLEOTIDE SEQUENCE [LARGE SCALE GENOMIC DNA]</scope>
    <source>
        <strain evidence="15 16">DSM 27763</strain>
    </source>
</reference>
<dbReference type="PANTHER" id="PTHR47963">
    <property type="entry name" value="DEAD-BOX ATP-DEPENDENT RNA HELICASE 47, MITOCHONDRIAL"/>
    <property type="match status" value="1"/>
</dbReference>
<dbReference type="SUPFAM" id="SSF52540">
    <property type="entry name" value="P-loop containing nucleoside triphosphate hydrolases"/>
    <property type="match status" value="1"/>
</dbReference>
<evidence type="ECO:0000256" key="7">
    <source>
        <dbReference type="ARBA" id="ARBA00023016"/>
    </source>
</evidence>
<dbReference type="Gene3D" id="3.40.50.300">
    <property type="entry name" value="P-loop containing nucleotide triphosphate hydrolases"/>
    <property type="match status" value="2"/>
</dbReference>
<comment type="subcellular location">
    <subcellularLocation>
        <location evidence="9">Cytoplasm</location>
    </subcellularLocation>
</comment>
<dbReference type="EMBL" id="PGEZ01000001">
    <property type="protein sequence ID" value="PJJ57134.1"/>
    <property type="molecule type" value="Genomic_DNA"/>
</dbReference>
<dbReference type="InterPro" id="IPR027417">
    <property type="entry name" value="P-loop_NTPase"/>
</dbReference>
<name>A0A0B2BPK0_9ACTN</name>
<feature type="domain" description="DEAD-box RNA helicase Q" evidence="14">
    <location>
        <begin position="12"/>
        <end position="40"/>
    </location>
</feature>
<protein>
    <recommendedName>
        <fullName evidence="9">ATP-dependent RNA helicase DeaD</fullName>
        <ecNumber evidence="9">3.6.4.13</ecNumber>
    </recommendedName>
    <alternativeName>
        <fullName evidence="9">Cold-shock DEAD box protein A</fullName>
    </alternativeName>
</protein>
<proteinExistence type="inferred from homology"/>
<dbReference type="GO" id="GO:0070417">
    <property type="term" value="P:cellular response to cold"/>
    <property type="evidence" value="ECO:0007669"/>
    <property type="project" value="InterPro"/>
</dbReference>
<feature type="compositionally biased region" description="Basic and acidic residues" evidence="11">
    <location>
        <begin position="573"/>
        <end position="588"/>
    </location>
</feature>
<dbReference type="PANTHER" id="PTHR47963:SF8">
    <property type="entry name" value="ATP-DEPENDENT RNA HELICASE DEAD"/>
    <property type="match status" value="1"/>
</dbReference>
<keyword evidence="4 9" id="KW-0347">Helicase</keyword>
<dbReference type="InterPro" id="IPR000629">
    <property type="entry name" value="RNA-helicase_DEAD-box_CS"/>
</dbReference>
<keyword evidence="7 9" id="KW-0346">Stress response</keyword>
<dbReference type="Proteomes" id="UP000230842">
    <property type="component" value="Unassembled WGS sequence"/>
</dbReference>
<evidence type="ECO:0000259" key="12">
    <source>
        <dbReference type="PROSITE" id="PS51192"/>
    </source>
</evidence>
<evidence type="ECO:0000256" key="10">
    <source>
        <dbReference type="PROSITE-ProRule" id="PRU00552"/>
    </source>
</evidence>
<dbReference type="PROSITE" id="PS51194">
    <property type="entry name" value="HELICASE_CTER"/>
    <property type="match status" value="1"/>
</dbReference>
<keyword evidence="16" id="KW-1185">Reference proteome</keyword>